<evidence type="ECO:0000256" key="1">
    <source>
        <dbReference type="ARBA" id="ARBA00006754"/>
    </source>
</evidence>
<dbReference type="Pfam" id="PF13185">
    <property type="entry name" value="GAF_2"/>
    <property type="match status" value="1"/>
</dbReference>
<dbReference type="InterPro" id="IPR051448">
    <property type="entry name" value="CdaR-like_regulators"/>
</dbReference>
<dbReference type="InterPro" id="IPR003018">
    <property type="entry name" value="GAF"/>
</dbReference>
<evidence type="ECO:0000259" key="3">
    <source>
        <dbReference type="Pfam" id="PF13185"/>
    </source>
</evidence>
<dbReference type="Pfam" id="PF17853">
    <property type="entry name" value="GGDEF_2"/>
    <property type="match status" value="1"/>
</dbReference>
<proteinExistence type="inferred from homology"/>
<dbReference type="InterPro" id="IPR041522">
    <property type="entry name" value="CdaR_GGDEF"/>
</dbReference>
<dbReference type="EMBL" id="JAMQKC010000002">
    <property type="protein sequence ID" value="MDC3415828.1"/>
    <property type="molecule type" value="Genomic_DNA"/>
</dbReference>
<evidence type="ECO:0000313" key="6">
    <source>
        <dbReference type="EMBL" id="MDC3415828.1"/>
    </source>
</evidence>
<comment type="similarity">
    <text evidence="1">Belongs to the CdaR family.</text>
</comment>
<dbReference type="PANTHER" id="PTHR33744:SF1">
    <property type="entry name" value="DNA-BINDING TRANSCRIPTIONAL ACTIVATOR ADER"/>
    <property type="match status" value="1"/>
</dbReference>
<reference evidence="6" key="1">
    <citation type="submission" date="2022-06" db="EMBL/GenBank/DDBJ databases">
        <title>Aquibacillus sp. a new bacterium isolated from soil saline samples.</title>
        <authorList>
            <person name="Galisteo C."/>
            <person name="De La Haba R."/>
            <person name="Sanchez-Porro C."/>
            <person name="Ventosa A."/>
        </authorList>
    </citation>
    <scope>NUCLEOTIDE SEQUENCE</scope>
    <source>
        <strain evidence="6">3ASR75-54</strain>
    </source>
</reference>
<sequence>MRKDQLERLIANSLQMINQLPGKYNNEYFYHEVLQTVVAFLPNADAGFFFMYDHKMGKLLIEAAIGYDSASYRKTRLSVGESITGSVYQTKQTRLVNAQIDVIEAMAAMTEENKVYYEEALLADNYPEAAVSFPIMSGEEVLAVLTINSFTASFDESITLLLDEIAPYLSVLCAQYQLKIKEAALEKELELTYNALRNEHQQLQRTTDLYNNLASLMSQNKSIDQMMQAINMSTKTPVAFYDELLYPIASFGKSAEHRLPDNFLASREVQYTLSVKKWQLISQVNESILVMPVVGAQTVIGFLCAWIDEESFNDGNRLLLEYSASMLGLELMKKRSIEETHRKLAGDIFEQLITGNYSDDVVRQAKNLDLDETDYFAILICEGKLETTGFNQYFIKDSWTKWIQQAMKVAGMDGLVTQRGMDVIAFLTVDGEKDKSFARNKLKSFTKQLEQIPFPVKIGIGRVYQGFVHVRKSYADAKQCIEMLNKKKSGKVLRFSDGGIYRLLLDHDKDELDLFVHDHIGPLLECKTKKDKELLDTLLAYVTFNRDLATVTNKLSIHHNTLYYRIKRIEESLHVSFANHDEWFDISVACKIYLFLTE</sequence>
<evidence type="ECO:0000256" key="2">
    <source>
        <dbReference type="SAM" id="Coils"/>
    </source>
</evidence>
<dbReference type="RefSeq" id="WP_272444803.1">
    <property type="nucleotide sequence ID" value="NZ_JAMQKC010000002.1"/>
</dbReference>
<dbReference type="InterPro" id="IPR025736">
    <property type="entry name" value="PucR_C-HTH_dom"/>
</dbReference>
<feature type="domain" description="PucR C-terminal helix-turn-helix" evidence="4">
    <location>
        <begin position="534"/>
        <end position="592"/>
    </location>
</feature>
<dbReference type="Gene3D" id="1.10.10.2840">
    <property type="entry name" value="PucR C-terminal helix-turn-helix domain"/>
    <property type="match status" value="1"/>
</dbReference>
<feature type="coiled-coil region" evidence="2">
    <location>
        <begin position="186"/>
        <end position="213"/>
    </location>
</feature>
<evidence type="ECO:0000313" key="7">
    <source>
        <dbReference type="Proteomes" id="UP001145069"/>
    </source>
</evidence>
<dbReference type="AlphaFoldDB" id="A0A9X3WBR2"/>
<dbReference type="PANTHER" id="PTHR33744">
    <property type="entry name" value="CARBOHYDRATE DIACID REGULATOR"/>
    <property type="match status" value="1"/>
</dbReference>
<gene>
    <name evidence="6" type="ORF">NC799_02760</name>
</gene>
<name>A0A9X3WBR2_9BACI</name>
<feature type="domain" description="GAF" evidence="3">
    <location>
        <begin position="31"/>
        <end position="170"/>
    </location>
</feature>
<dbReference type="InterPro" id="IPR029016">
    <property type="entry name" value="GAF-like_dom_sf"/>
</dbReference>
<feature type="domain" description="CdaR GGDEF-like" evidence="5">
    <location>
        <begin position="355"/>
        <end position="483"/>
    </location>
</feature>
<accession>A0A9X3WBR2</accession>
<evidence type="ECO:0000259" key="5">
    <source>
        <dbReference type="Pfam" id="PF17853"/>
    </source>
</evidence>
<organism evidence="6 7">
    <name type="scientific">Aquibacillus salsiterrae</name>
    <dbReference type="NCBI Taxonomy" id="2950439"/>
    <lineage>
        <taxon>Bacteria</taxon>
        <taxon>Bacillati</taxon>
        <taxon>Bacillota</taxon>
        <taxon>Bacilli</taxon>
        <taxon>Bacillales</taxon>
        <taxon>Bacillaceae</taxon>
        <taxon>Aquibacillus</taxon>
    </lineage>
</organism>
<dbReference type="InterPro" id="IPR042070">
    <property type="entry name" value="PucR_C-HTH_sf"/>
</dbReference>
<dbReference type="Gene3D" id="3.30.450.40">
    <property type="match status" value="2"/>
</dbReference>
<protein>
    <submittedName>
        <fullName evidence="6">Helix-turn-helix domain-containing protein</fullName>
    </submittedName>
</protein>
<keyword evidence="2" id="KW-0175">Coiled coil</keyword>
<dbReference type="SUPFAM" id="SSF55781">
    <property type="entry name" value="GAF domain-like"/>
    <property type="match status" value="1"/>
</dbReference>
<dbReference type="Proteomes" id="UP001145069">
    <property type="component" value="Unassembled WGS sequence"/>
</dbReference>
<evidence type="ECO:0000259" key="4">
    <source>
        <dbReference type="Pfam" id="PF13556"/>
    </source>
</evidence>
<dbReference type="Pfam" id="PF13556">
    <property type="entry name" value="HTH_30"/>
    <property type="match status" value="1"/>
</dbReference>
<comment type="caution">
    <text evidence="6">The sequence shown here is derived from an EMBL/GenBank/DDBJ whole genome shotgun (WGS) entry which is preliminary data.</text>
</comment>
<keyword evidence="7" id="KW-1185">Reference proteome</keyword>